<reference evidence="1" key="1">
    <citation type="submission" date="2018-05" db="EMBL/GenBank/DDBJ databases">
        <authorList>
            <person name="Lanie J.A."/>
            <person name="Ng W.-L."/>
            <person name="Kazmierczak K.M."/>
            <person name="Andrzejewski T.M."/>
            <person name="Davidsen T.M."/>
            <person name="Wayne K.J."/>
            <person name="Tettelin H."/>
            <person name="Glass J.I."/>
            <person name="Rusch D."/>
            <person name="Podicherti R."/>
            <person name="Tsui H.-C.T."/>
            <person name="Winkler M.E."/>
        </authorList>
    </citation>
    <scope>NUCLEOTIDE SEQUENCE</scope>
</reference>
<dbReference type="EMBL" id="UINC01222962">
    <property type="protein sequence ID" value="SVE51960.1"/>
    <property type="molecule type" value="Genomic_DNA"/>
</dbReference>
<organism evidence="1">
    <name type="scientific">marine metagenome</name>
    <dbReference type="NCBI Taxonomy" id="408172"/>
    <lineage>
        <taxon>unclassified sequences</taxon>
        <taxon>metagenomes</taxon>
        <taxon>ecological metagenomes</taxon>
    </lineage>
</organism>
<proteinExistence type="predicted"/>
<dbReference type="AlphaFoldDB" id="A0A383E680"/>
<protein>
    <submittedName>
        <fullName evidence="1">Uncharacterized protein</fullName>
    </submittedName>
</protein>
<name>A0A383E680_9ZZZZ</name>
<sequence length="182" mass="20653">ESSTELYNPARELEEGKKVIKELEKMFPSMRLLDSNHGSMAFRKANTAGLAKSLLKPYNEMLGVSKKWTWHDTITLQTPLGSVYFVHQQSANVLQVCAAVSMNVVQAHYHTKACIHYTSSPERLMWAMNTGCLIDKNHLAFKYSRIIVKRPVLSLSVIEMGIPRIVPMVLKRNGEWDGKVHL</sequence>
<evidence type="ECO:0000313" key="1">
    <source>
        <dbReference type="EMBL" id="SVE51960.1"/>
    </source>
</evidence>
<gene>
    <name evidence="1" type="ORF">METZ01_LOCUS504814</name>
</gene>
<accession>A0A383E680</accession>
<feature type="non-terminal residue" evidence="1">
    <location>
        <position position="1"/>
    </location>
</feature>